<dbReference type="EMBL" id="OCPC01000001">
    <property type="protein sequence ID" value="SOE13828.1"/>
    <property type="molecule type" value="Genomic_DNA"/>
</dbReference>
<evidence type="ECO:0000256" key="1">
    <source>
        <dbReference type="SAM" id="Phobius"/>
    </source>
</evidence>
<dbReference type="RefSeq" id="WP_143438956.1">
    <property type="nucleotide sequence ID" value="NZ_OCPC01000001.1"/>
</dbReference>
<evidence type="ECO:0000313" key="3">
    <source>
        <dbReference type="Proteomes" id="UP000219465"/>
    </source>
</evidence>
<name>A0A286I179_9HYPH</name>
<feature type="transmembrane region" description="Helical" evidence="1">
    <location>
        <begin position="70"/>
        <end position="92"/>
    </location>
</feature>
<keyword evidence="1" id="KW-1133">Transmembrane helix</keyword>
<proteinExistence type="predicted"/>
<evidence type="ECO:0008006" key="4">
    <source>
        <dbReference type="Google" id="ProtNLM"/>
    </source>
</evidence>
<dbReference type="OrthoDB" id="8115321at2"/>
<organism evidence="2 3">
    <name type="scientific">Hoeflea halophila</name>
    <dbReference type="NCBI Taxonomy" id="714899"/>
    <lineage>
        <taxon>Bacteria</taxon>
        <taxon>Pseudomonadati</taxon>
        <taxon>Pseudomonadota</taxon>
        <taxon>Alphaproteobacteria</taxon>
        <taxon>Hyphomicrobiales</taxon>
        <taxon>Rhizobiaceae</taxon>
        <taxon>Hoeflea</taxon>
    </lineage>
</organism>
<keyword evidence="3" id="KW-1185">Reference proteome</keyword>
<feature type="transmembrane region" description="Helical" evidence="1">
    <location>
        <begin position="41"/>
        <end position="64"/>
    </location>
</feature>
<sequence length="186" mass="19252">MTVTEIRLNLAVMDSADSHTHNGLTEAAGASDQFAWRASAAALFLPALVVAAGYGALLLALVLADRGNGPLARVCMIVLVIGVPLLLAHAGLRLSTTRLALHASYLEVHPGFPARDPVTIPYASVSRATVRRGLSGWITGAGSLVIERESGLPVIVSGLSSPDTAVAKLDAYRDGVHGKRVNATVG</sequence>
<gene>
    <name evidence="2" type="ORF">SAMN05877838_0952</name>
</gene>
<keyword evidence="1" id="KW-0472">Membrane</keyword>
<protein>
    <recommendedName>
        <fullName evidence="4">PH (Pleckstrin Homology) domain-containing protein</fullName>
    </recommendedName>
</protein>
<evidence type="ECO:0000313" key="2">
    <source>
        <dbReference type="EMBL" id="SOE13828.1"/>
    </source>
</evidence>
<dbReference type="Proteomes" id="UP000219465">
    <property type="component" value="Unassembled WGS sequence"/>
</dbReference>
<accession>A0A286I179</accession>
<reference evidence="3" key="1">
    <citation type="submission" date="2017-08" db="EMBL/GenBank/DDBJ databases">
        <authorList>
            <person name="Varghese N."/>
            <person name="Submissions S."/>
        </authorList>
    </citation>
    <scope>NUCLEOTIDE SEQUENCE [LARGE SCALE GENOMIC DNA]</scope>
    <source>
        <strain evidence="3">KCTC 23107</strain>
    </source>
</reference>
<dbReference type="AlphaFoldDB" id="A0A286I179"/>
<keyword evidence="1" id="KW-0812">Transmembrane</keyword>